<feature type="transmembrane region" description="Helical" evidence="6">
    <location>
        <begin position="311"/>
        <end position="332"/>
    </location>
</feature>
<protein>
    <recommendedName>
        <fullName evidence="6">Protein DETOXIFICATION</fullName>
    </recommendedName>
    <alternativeName>
        <fullName evidence="6">Multidrug and toxic compound extrusion protein</fullName>
    </alternativeName>
</protein>
<dbReference type="InParanoid" id="A0A6I9SJV3"/>
<comment type="subcellular location">
    <subcellularLocation>
        <location evidence="1">Membrane</location>
        <topology evidence="1">Multi-pass membrane protein</topology>
    </subcellularLocation>
</comment>
<evidence type="ECO:0000313" key="8">
    <source>
        <dbReference type="RefSeq" id="XP_010940890.1"/>
    </source>
</evidence>
<keyword evidence="7" id="KW-1185">Reference proteome</keyword>
<accession>A0A6I9SJV3</accession>
<feature type="transmembrane region" description="Helical" evidence="6">
    <location>
        <begin position="45"/>
        <end position="62"/>
    </location>
</feature>
<evidence type="ECO:0000256" key="6">
    <source>
        <dbReference type="RuleBase" id="RU004914"/>
    </source>
</evidence>
<sequence length="542" mass="57580">MCDSNTLSPNRTLLASLVDHKHPSPPILKPRQPGELALALVETKSILSLALPMVLSGLLFYSRSMISMLFLGRLGRLPLAGGTLAIGFANITGYSILSGLATGMEPICSQAFGADKHSPLLRLALRRTVLLLLTASLPIAALWASMHRLLLLCGQDPDIAAAARSYILSSLPDLLLQSFLHPLRIYLRAQSITIPLTYCAALALLLHLPINYLLVSVQKLGIQGVALASVFANLNLLILLVIFIYFFGIHNTTTGDDGELHHTKDGFTAWKSLLGLAIPSCISVCLEWWWYEIMILLCGLLLDPKSTVASMGILIQTTSLLYIFPSSLSYGVSTRVGNELGANRPDPARRAAAVGLSCGAALGLAALVFAVSVRNAWAAMFTESAEIMKLTAAVLPILGLCELGNCPQTAGCGVLRGCARPRTAANINLVSFYGFGMPVAVGLGFYVGLDFPGLWLGLLAAQAACVAAMLSVVRDTDWKLQAERAQRLARGAVESNALVVKVVVDGSDESNGKEATKTGVSDGDDKPSFIVSVKIDGSTVLT</sequence>
<dbReference type="InterPro" id="IPR045069">
    <property type="entry name" value="MATE_euk"/>
</dbReference>
<dbReference type="GO" id="GO:1990961">
    <property type="term" value="P:xenobiotic detoxification by transmembrane export across the plasma membrane"/>
    <property type="evidence" value="ECO:0007669"/>
    <property type="project" value="InterPro"/>
</dbReference>
<feature type="transmembrane region" description="Helical" evidence="6">
    <location>
        <begin position="74"/>
        <end position="97"/>
    </location>
</feature>
<evidence type="ECO:0000256" key="4">
    <source>
        <dbReference type="ARBA" id="ARBA00022989"/>
    </source>
</evidence>
<feature type="transmembrane region" description="Helical" evidence="6">
    <location>
        <begin position="192"/>
        <end position="214"/>
    </location>
</feature>
<reference evidence="8" key="1">
    <citation type="submission" date="2025-08" db="UniProtKB">
        <authorList>
            <consortium name="RefSeq"/>
        </authorList>
    </citation>
    <scope>IDENTIFICATION</scope>
</reference>
<dbReference type="GO" id="GO:0016020">
    <property type="term" value="C:membrane"/>
    <property type="evidence" value="ECO:0007669"/>
    <property type="project" value="UniProtKB-SubCell"/>
</dbReference>
<evidence type="ECO:0000256" key="1">
    <source>
        <dbReference type="ARBA" id="ARBA00004141"/>
    </source>
</evidence>
<comment type="similarity">
    <text evidence="2 6">Belongs to the multi antimicrobial extrusion (MATE) (TC 2.A.66.1) family.</text>
</comment>
<feature type="transmembrane region" description="Helical" evidence="6">
    <location>
        <begin position="226"/>
        <end position="249"/>
    </location>
</feature>
<evidence type="ECO:0000256" key="5">
    <source>
        <dbReference type="ARBA" id="ARBA00023136"/>
    </source>
</evidence>
<feature type="transmembrane region" description="Helical" evidence="6">
    <location>
        <begin position="269"/>
        <end position="290"/>
    </location>
</feature>
<dbReference type="RefSeq" id="XP_010940890.1">
    <property type="nucleotide sequence ID" value="XM_010942588.3"/>
</dbReference>
<keyword evidence="5 6" id="KW-0472">Membrane</keyword>
<evidence type="ECO:0000256" key="2">
    <source>
        <dbReference type="ARBA" id="ARBA00010199"/>
    </source>
</evidence>
<feature type="transmembrane region" description="Helical" evidence="6">
    <location>
        <begin position="454"/>
        <end position="473"/>
    </location>
</feature>
<dbReference type="GeneID" id="105059329"/>
<dbReference type="NCBIfam" id="TIGR00797">
    <property type="entry name" value="matE"/>
    <property type="match status" value="1"/>
</dbReference>
<feature type="transmembrane region" description="Helical" evidence="6">
    <location>
        <begin position="352"/>
        <end position="373"/>
    </location>
</feature>
<name>A0A6I9SJV3_ELAGV</name>
<dbReference type="KEGG" id="egu:105059329"/>
<dbReference type="Pfam" id="PF01554">
    <property type="entry name" value="MatE"/>
    <property type="match status" value="2"/>
</dbReference>
<dbReference type="GO" id="GO:0042910">
    <property type="term" value="F:xenobiotic transmembrane transporter activity"/>
    <property type="evidence" value="ECO:0007669"/>
    <property type="project" value="InterPro"/>
</dbReference>
<feature type="transmembrane region" description="Helical" evidence="6">
    <location>
        <begin position="430"/>
        <end position="448"/>
    </location>
</feature>
<dbReference type="InterPro" id="IPR002528">
    <property type="entry name" value="MATE_fam"/>
</dbReference>
<dbReference type="PANTHER" id="PTHR11206">
    <property type="entry name" value="MULTIDRUG RESISTANCE PROTEIN"/>
    <property type="match status" value="1"/>
</dbReference>
<proteinExistence type="inferred from homology"/>
<feature type="transmembrane region" description="Helical" evidence="6">
    <location>
        <begin position="129"/>
        <end position="151"/>
    </location>
</feature>
<keyword evidence="3 6" id="KW-0812">Transmembrane</keyword>
<evidence type="ECO:0000256" key="3">
    <source>
        <dbReference type="ARBA" id="ARBA00022692"/>
    </source>
</evidence>
<dbReference type="AlphaFoldDB" id="A0A6I9SJV3"/>
<dbReference type="GO" id="GO:0015297">
    <property type="term" value="F:antiporter activity"/>
    <property type="evidence" value="ECO:0007669"/>
    <property type="project" value="InterPro"/>
</dbReference>
<evidence type="ECO:0000313" key="7">
    <source>
        <dbReference type="Proteomes" id="UP000504607"/>
    </source>
</evidence>
<dbReference type="CDD" id="cd13132">
    <property type="entry name" value="MATE_eukaryotic"/>
    <property type="match status" value="1"/>
</dbReference>
<dbReference type="OrthoDB" id="2126698at2759"/>
<dbReference type="Proteomes" id="UP000504607">
    <property type="component" value="Chromosome 16"/>
</dbReference>
<organism evidence="7 8">
    <name type="scientific">Elaeis guineensis var. tenera</name>
    <name type="common">Oil palm</name>
    <dbReference type="NCBI Taxonomy" id="51953"/>
    <lineage>
        <taxon>Eukaryota</taxon>
        <taxon>Viridiplantae</taxon>
        <taxon>Streptophyta</taxon>
        <taxon>Embryophyta</taxon>
        <taxon>Tracheophyta</taxon>
        <taxon>Spermatophyta</taxon>
        <taxon>Magnoliopsida</taxon>
        <taxon>Liliopsida</taxon>
        <taxon>Arecaceae</taxon>
        <taxon>Arecoideae</taxon>
        <taxon>Cocoseae</taxon>
        <taxon>Elaeidinae</taxon>
        <taxon>Elaeis</taxon>
    </lineage>
</organism>
<gene>
    <name evidence="8" type="primary">LOC105059329</name>
</gene>
<keyword evidence="4 6" id="KW-1133">Transmembrane helix</keyword>